<sequence>MLPEQLPDATPVASVAPTPLLILPSIHPQRSSPSSAFRGDSQPSSLSEWRNSAAASLQLSPATRMSFSAADPLGPKEVAHWILQIQFLSKFCITFDFQKKCEIVL</sequence>
<feature type="region of interest" description="Disordered" evidence="1">
    <location>
        <begin position="26"/>
        <end position="49"/>
    </location>
</feature>
<dbReference type="Proteomes" id="UP000298416">
    <property type="component" value="Unassembled WGS sequence"/>
</dbReference>
<reference evidence="2" key="2">
    <citation type="submission" date="2020-08" db="EMBL/GenBank/DDBJ databases">
        <title>Plant Genome Project.</title>
        <authorList>
            <person name="Zhang R.-G."/>
        </authorList>
    </citation>
    <scope>NUCLEOTIDE SEQUENCE</scope>
    <source>
        <strain evidence="2">Huo1</strain>
        <tissue evidence="2">Leaf</tissue>
    </source>
</reference>
<feature type="compositionally biased region" description="Polar residues" evidence="1">
    <location>
        <begin position="28"/>
        <end position="49"/>
    </location>
</feature>
<evidence type="ECO:0000313" key="3">
    <source>
        <dbReference type="Proteomes" id="UP000298416"/>
    </source>
</evidence>
<name>A0A8X8XAR4_SALSN</name>
<accession>A0A8X8XAR4</accession>
<dbReference type="EMBL" id="PNBA02000011">
    <property type="protein sequence ID" value="KAG6408301.1"/>
    <property type="molecule type" value="Genomic_DNA"/>
</dbReference>
<gene>
    <name evidence="2" type="ORF">SASPL_131306</name>
</gene>
<protein>
    <submittedName>
        <fullName evidence="2">Uncharacterized protein</fullName>
    </submittedName>
</protein>
<evidence type="ECO:0000256" key="1">
    <source>
        <dbReference type="SAM" id="MobiDB-lite"/>
    </source>
</evidence>
<proteinExistence type="predicted"/>
<organism evidence="2">
    <name type="scientific">Salvia splendens</name>
    <name type="common">Scarlet sage</name>
    <dbReference type="NCBI Taxonomy" id="180675"/>
    <lineage>
        <taxon>Eukaryota</taxon>
        <taxon>Viridiplantae</taxon>
        <taxon>Streptophyta</taxon>
        <taxon>Embryophyta</taxon>
        <taxon>Tracheophyta</taxon>
        <taxon>Spermatophyta</taxon>
        <taxon>Magnoliopsida</taxon>
        <taxon>eudicotyledons</taxon>
        <taxon>Gunneridae</taxon>
        <taxon>Pentapetalae</taxon>
        <taxon>asterids</taxon>
        <taxon>lamiids</taxon>
        <taxon>Lamiales</taxon>
        <taxon>Lamiaceae</taxon>
        <taxon>Nepetoideae</taxon>
        <taxon>Mentheae</taxon>
        <taxon>Salviinae</taxon>
        <taxon>Salvia</taxon>
        <taxon>Salvia subgen. Calosphace</taxon>
        <taxon>core Calosphace</taxon>
    </lineage>
</organism>
<evidence type="ECO:0000313" key="2">
    <source>
        <dbReference type="EMBL" id="KAG6408301.1"/>
    </source>
</evidence>
<keyword evidence="3" id="KW-1185">Reference proteome</keyword>
<reference evidence="2" key="1">
    <citation type="submission" date="2018-01" db="EMBL/GenBank/DDBJ databases">
        <authorList>
            <person name="Mao J.F."/>
        </authorList>
    </citation>
    <scope>NUCLEOTIDE SEQUENCE</scope>
    <source>
        <strain evidence="2">Huo1</strain>
        <tissue evidence="2">Leaf</tissue>
    </source>
</reference>
<comment type="caution">
    <text evidence="2">The sequence shown here is derived from an EMBL/GenBank/DDBJ whole genome shotgun (WGS) entry which is preliminary data.</text>
</comment>
<dbReference type="AlphaFoldDB" id="A0A8X8XAR4"/>